<organism evidence="1 2">
    <name type="scientific">Orchesella dallaii</name>
    <dbReference type="NCBI Taxonomy" id="48710"/>
    <lineage>
        <taxon>Eukaryota</taxon>
        <taxon>Metazoa</taxon>
        <taxon>Ecdysozoa</taxon>
        <taxon>Arthropoda</taxon>
        <taxon>Hexapoda</taxon>
        <taxon>Collembola</taxon>
        <taxon>Entomobryomorpha</taxon>
        <taxon>Entomobryoidea</taxon>
        <taxon>Orchesellidae</taxon>
        <taxon>Orchesellinae</taxon>
        <taxon>Orchesella</taxon>
    </lineage>
</organism>
<dbReference type="Proteomes" id="UP001642540">
    <property type="component" value="Unassembled WGS sequence"/>
</dbReference>
<reference evidence="1 2" key="1">
    <citation type="submission" date="2024-08" db="EMBL/GenBank/DDBJ databases">
        <authorList>
            <person name="Cucini C."/>
            <person name="Frati F."/>
        </authorList>
    </citation>
    <scope>NUCLEOTIDE SEQUENCE [LARGE SCALE GENOMIC DNA]</scope>
</reference>
<proteinExistence type="predicted"/>
<gene>
    <name evidence="1" type="ORF">ODALV1_LOCUS17675</name>
</gene>
<keyword evidence="2" id="KW-1185">Reference proteome</keyword>
<evidence type="ECO:0000313" key="2">
    <source>
        <dbReference type="Proteomes" id="UP001642540"/>
    </source>
</evidence>
<comment type="caution">
    <text evidence="1">The sequence shown here is derived from an EMBL/GenBank/DDBJ whole genome shotgun (WGS) entry which is preliminary data.</text>
</comment>
<sequence>MQISGNSSLPEEQLQQLCIRVDKYGIMSFRNNNTKVLLNCSYSGFEDIYCYPTDRKAHHHVAGPFKITFFWNDETTDNLIMVLCASRSSEKYWMMGSSKNTLNGGVKSEVLSNVGSLGFDSSKVLYHSRSTCHEVGLDKHGWFGK</sequence>
<protein>
    <submittedName>
        <fullName evidence="1">Uncharacterized protein</fullName>
    </submittedName>
</protein>
<dbReference type="EMBL" id="CAXLJM020000054">
    <property type="protein sequence ID" value="CAL8117401.1"/>
    <property type="molecule type" value="Genomic_DNA"/>
</dbReference>
<name>A0ABP1R1Q1_9HEXA</name>
<accession>A0ABP1R1Q1</accession>
<evidence type="ECO:0000313" key="1">
    <source>
        <dbReference type="EMBL" id="CAL8117401.1"/>
    </source>
</evidence>